<evidence type="ECO:0000256" key="1">
    <source>
        <dbReference type="SAM" id="MobiDB-lite"/>
    </source>
</evidence>
<protein>
    <recommendedName>
        <fullName evidence="2">Small acidic protein-like domain-containing protein</fullName>
    </recommendedName>
</protein>
<reference evidence="3" key="1">
    <citation type="journal article" date="2023" name="Insect Mol. Biol.">
        <title>Genome sequencing provides insights into the evolution of gene families encoding plant cell wall-degrading enzymes in longhorned beetles.</title>
        <authorList>
            <person name="Shin N.R."/>
            <person name="Okamura Y."/>
            <person name="Kirsch R."/>
            <person name="Pauchet Y."/>
        </authorList>
    </citation>
    <scope>NUCLEOTIDE SEQUENCE</scope>
    <source>
        <strain evidence="3">RBIC_L_NR</strain>
    </source>
</reference>
<feature type="region of interest" description="Disordered" evidence="1">
    <location>
        <begin position="1"/>
        <end position="156"/>
    </location>
</feature>
<dbReference type="InterPro" id="IPR028124">
    <property type="entry name" value="SMAP_dom"/>
</dbReference>
<organism evidence="3 4">
    <name type="scientific">Rhamnusium bicolor</name>
    <dbReference type="NCBI Taxonomy" id="1586634"/>
    <lineage>
        <taxon>Eukaryota</taxon>
        <taxon>Metazoa</taxon>
        <taxon>Ecdysozoa</taxon>
        <taxon>Arthropoda</taxon>
        <taxon>Hexapoda</taxon>
        <taxon>Insecta</taxon>
        <taxon>Pterygota</taxon>
        <taxon>Neoptera</taxon>
        <taxon>Endopterygota</taxon>
        <taxon>Coleoptera</taxon>
        <taxon>Polyphaga</taxon>
        <taxon>Cucujiformia</taxon>
        <taxon>Chrysomeloidea</taxon>
        <taxon>Cerambycidae</taxon>
        <taxon>Lepturinae</taxon>
        <taxon>Rhagiini</taxon>
        <taxon>Rhamnusium</taxon>
    </lineage>
</organism>
<feature type="compositionally biased region" description="Basic and acidic residues" evidence="1">
    <location>
        <begin position="119"/>
        <end position="156"/>
    </location>
</feature>
<dbReference type="PANTHER" id="PTHR22426">
    <property type="entry name" value="ARGININE_SERINE-RICH COILED-COIL PROTEIN 2"/>
    <property type="match status" value="1"/>
</dbReference>
<gene>
    <name evidence="3" type="ORF">NQ314_007281</name>
</gene>
<name>A0AAV8YRZ9_9CUCU</name>
<evidence type="ECO:0000313" key="4">
    <source>
        <dbReference type="Proteomes" id="UP001162156"/>
    </source>
</evidence>
<proteinExistence type="predicted"/>
<sequence>MNSIANYGSDDDFDDSSEEKQMDSSDESRATRDQPRRHSRDRDDHHKSDYRRHNDHDSSRTSPKSRDDRSRKEKTDRREERHVTKNEREDDRSRHKDESRDDDRTRDRYRNILETTGTETEKTEKEEEADHPGTRTEEEVNHRRGQTDLDLGPKTEVTEVAEVVILKDTREPTPRWNVSTKWSMGEEKNDHKDRFFVPGITGRFREQIEKRKLLWQKKETESKPETVASAPTYAGPGGSRTTKVWEATTFAQDTDGKVANKFKRLMGIKSVGEGSNTAVDVLKKQEEMFSSMEQQYEVARTATHTMRGVGLGFGSYQR</sequence>
<dbReference type="Pfam" id="PF15477">
    <property type="entry name" value="SMAP"/>
    <property type="match status" value="1"/>
</dbReference>
<dbReference type="EMBL" id="JANEYF010001958">
    <property type="protein sequence ID" value="KAJ8953674.1"/>
    <property type="molecule type" value="Genomic_DNA"/>
</dbReference>
<dbReference type="Proteomes" id="UP001162156">
    <property type="component" value="Unassembled WGS sequence"/>
</dbReference>
<feature type="compositionally biased region" description="Basic and acidic residues" evidence="1">
    <location>
        <begin position="18"/>
        <end position="111"/>
    </location>
</feature>
<comment type="caution">
    <text evidence="3">The sequence shown here is derived from an EMBL/GenBank/DDBJ whole genome shotgun (WGS) entry which is preliminary data.</text>
</comment>
<evidence type="ECO:0000313" key="3">
    <source>
        <dbReference type="EMBL" id="KAJ8953674.1"/>
    </source>
</evidence>
<accession>A0AAV8YRZ9</accession>
<dbReference type="PANTHER" id="PTHR22426:SF2">
    <property type="entry name" value="ARGININE_SERINE-RICH COILED-COIL PROTEIN 2"/>
    <property type="match status" value="1"/>
</dbReference>
<evidence type="ECO:0000259" key="2">
    <source>
        <dbReference type="Pfam" id="PF15477"/>
    </source>
</evidence>
<feature type="domain" description="Small acidic protein-like" evidence="2">
    <location>
        <begin position="245"/>
        <end position="312"/>
    </location>
</feature>
<keyword evidence="4" id="KW-1185">Reference proteome</keyword>
<dbReference type="AlphaFoldDB" id="A0AAV8YRZ9"/>